<organism evidence="1 2">
    <name type="scientific">Carpediemonas membranifera</name>
    <dbReference type="NCBI Taxonomy" id="201153"/>
    <lineage>
        <taxon>Eukaryota</taxon>
        <taxon>Metamonada</taxon>
        <taxon>Carpediemonas-like organisms</taxon>
        <taxon>Carpediemonas</taxon>
    </lineage>
</organism>
<sequence length="202" mass="21970">MEDGHDHGLIQKLNKHRISPRNRIQKMIDLASSHEVFDTADLPISLSQPPQPSFVAEPPLLDTVIEPSHLDGAVATISPSPSETTILTDTGAAFVQARPTEPSSMGATLSPILVQGPGEPWTPPSVMGAVLPARSPEQTSPGLLDEMDGAWDATPNLRRQLKTQQTLDTEMIFPSRYGIPKKVSDLFGSRRRSIKKRAPRQG</sequence>
<proteinExistence type="predicted"/>
<dbReference type="AlphaFoldDB" id="A0A8J6ATW5"/>
<gene>
    <name evidence="1" type="ORF">J8273_4618</name>
</gene>
<evidence type="ECO:0000313" key="1">
    <source>
        <dbReference type="EMBL" id="KAG9394018.1"/>
    </source>
</evidence>
<protein>
    <submittedName>
        <fullName evidence="1">Incenp</fullName>
    </submittedName>
</protein>
<keyword evidence="2" id="KW-1185">Reference proteome</keyword>
<dbReference type="EMBL" id="JAHDYR010000018">
    <property type="protein sequence ID" value="KAG9394018.1"/>
    <property type="molecule type" value="Genomic_DNA"/>
</dbReference>
<name>A0A8J6ATW5_9EUKA</name>
<dbReference type="Proteomes" id="UP000717585">
    <property type="component" value="Unassembled WGS sequence"/>
</dbReference>
<accession>A0A8J6ATW5</accession>
<reference evidence="1" key="1">
    <citation type="submission" date="2021-05" db="EMBL/GenBank/DDBJ databases">
        <title>A free-living protist that lacks canonical eukaryotic 1 DNA replication and segregation systems.</title>
        <authorList>
            <person name="Salas-Leiva D.E."/>
            <person name="Tromer E.C."/>
            <person name="Curtis B.A."/>
            <person name="Jerlstrom-Hultqvist J."/>
            <person name="Kolisko M."/>
            <person name="Yi Z."/>
            <person name="Salas-Leiva J.S."/>
            <person name="Gallot-Lavallee L."/>
            <person name="Kops G.J.P.L."/>
            <person name="Archibald J.M."/>
            <person name="Simpson A.G.B."/>
            <person name="Roger A.J."/>
        </authorList>
    </citation>
    <scope>NUCLEOTIDE SEQUENCE</scope>
    <source>
        <strain evidence="1">BICM</strain>
    </source>
</reference>
<comment type="caution">
    <text evidence="1">The sequence shown here is derived from an EMBL/GenBank/DDBJ whole genome shotgun (WGS) entry which is preliminary data.</text>
</comment>
<evidence type="ECO:0000313" key="2">
    <source>
        <dbReference type="Proteomes" id="UP000717585"/>
    </source>
</evidence>